<name>A0A7H0EZP3_9CYAN</name>
<dbReference type="InterPro" id="IPR001623">
    <property type="entry name" value="DnaJ_domain"/>
</dbReference>
<protein>
    <recommendedName>
        <fullName evidence="2">J domain-containing protein</fullName>
    </recommendedName>
</protein>
<keyword evidence="4" id="KW-1185">Reference proteome</keyword>
<feature type="compositionally biased region" description="Low complexity" evidence="1">
    <location>
        <begin position="42"/>
        <end position="51"/>
    </location>
</feature>
<feature type="domain" description="J" evidence="2">
    <location>
        <begin position="365"/>
        <end position="423"/>
    </location>
</feature>
<organism evidence="3 4">
    <name type="scientific">Cylindrospermopsis curvispora GIHE-G1</name>
    <dbReference type="NCBI Taxonomy" id="2666332"/>
    <lineage>
        <taxon>Bacteria</taxon>
        <taxon>Bacillati</taxon>
        <taxon>Cyanobacteriota</taxon>
        <taxon>Cyanophyceae</taxon>
        <taxon>Nostocales</taxon>
        <taxon>Aphanizomenonaceae</taxon>
        <taxon>Cylindrospermopsis</taxon>
    </lineage>
</organism>
<feature type="compositionally biased region" description="Basic and acidic residues" evidence="1">
    <location>
        <begin position="25"/>
        <end position="35"/>
    </location>
</feature>
<dbReference type="InterPro" id="IPR036869">
    <property type="entry name" value="J_dom_sf"/>
</dbReference>
<dbReference type="SUPFAM" id="SSF46565">
    <property type="entry name" value="Chaperone J-domain"/>
    <property type="match status" value="1"/>
</dbReference>
<accession>A0A7H0EZP3</accession>
<dbReference type="Proteomes" id="UP000516013">
    <property type="component" value="Chromosome"/>
</dbReference>
<dbReference type="KEGG" id="ccur:IAR63_15690"/>
<evidence type="ECO:0000313" key="4">
    <source>
        <dbReference type="Proteomes" id="UP000516013"/>
    </source>
</evidence>
<dbReference type="EMBL" id="CP060822">
    <property type="protein sequence ID" value="QNP29259.1"/>
    <property type="molecule type" value="Genomic_DNA"/>
</dbReference>
<feature type="region of interest" description="Disordered" evidence="1">
    <location>
        <begin position="24"/>
        <end position="63"/>
    </location>
</feature>
<dbReference type="PROSITE" id="PS50076">
    <property type="entry name" value="DNAJ_2"/>
    <property type="match status" value="1"/>
</dbReference>
<evidence type="ECO:0000313" key="3">
    <source>
        <dbReference type="EMBL" id="QNP29259.1"/>
    </source>
</evidence>
<reference evidence="3 4" key="1">
    <citation type="submission" date="2020-08" db="EMBL/GenBank/DDBJ databases">
        <title>Complete genome sequence of Raphidiopsis curvispora isolated from drinking water reservoir in South Korea.</title>
        <authorList>
            <person name="Jeong J."/>
        </authorList>
    </citation>
    <scope>NUCLEOTIDE SEQUENCE [LARGE SCALE GENOMIC DNA]</scope>
    <source>
        <strain evidence="3 4">GIHE-G1</strain>
    </source>
</reference>
<sequence length="423" mass="49092">MWQRMINALTKWLTKIKNLLFKNKPPAEKKERPKVSEYTATKGPESSSEPPSSKPPNKKKVRDPFANARGQNILFTKGVLFEDPQPEINSLQKKVLEILFSVFNLSIKEDDIYVAYFPSRLLYYIEKQDSFSAFRRFLNDIGRTPDEVFKNPKIATFTKEIILGLYEADINCWDTGISTEPLYQHLRETAANVDYNLESFINLLSRIEKLAILIHQLQRIAGQIPFDSFRKFSQTVNSSLKSWHTLSDTTFDQWTNSLNDYKSQFRDYQYFSEVIDQNCFRLRSTMAVIPQEIINVIENLLEEVEQLKQKLKIGSISINEGLGELGTLASEIKGFVDEVLHRNQETNSSRKEDFAYTSNTLSLDQAFRLLNLTRETISMKLLKTARNKCARDHHPDMGGDVNMMKRINEAYEILKDYLENRHT</sequence>
<evidence type="ECO:0000256" key="1">
    <source>
        <dbReference type="SAM" id="MobiDB-lite"/>
    </source>
</evidence>
<dbReference type="SMART" id="SM00271">
    <property type="entry name" value="DnaJ"/>
    <property type="match status" value="1"/>
</dbReference>
<dbReference type="Gene3D" id="1.10.287.110">
    <property type="entry name" value="DnaJ domain"/>
    <property type="match status" value="1"/>
</dbReference>
<proteinExistence type="predicted"/>
<dbReference type="CDD" id="cd06257">
    <property type="entry name" value="DnaJ"/>
    <property type="match status" value="1"/>
</dbReference>
<evidence type="ECO:0000259" key="2">
    <source>
        <dbReference type="PROSITE" id="PS50076"/>
    </source>
</evidence>
<dbReference type="AlphaFoldDB" id="A0A7H0EZP3"/>
<gene>
    <name evidence="3" type="ORF">IAR63_15690</name>
</gene>
<dbReference type="RefSeq" id="WP_187705912.1">
    <property type="nucleotide sequence ID" value="NZ_CP060822.1"/>
</dbReference>